<dbReference type="PANTHER" id="PTHR13929:SF0">
    <property type="entry name" value="UBIA PRENYLTRANSFERASE DOMAIN-CONTAINING PROTEIN 1"/>
    <property type="match status" value="1"/>
</dbReference>
<evidence type="ECO:0000256" key="1">
    <source>
        <dbReference type="ARBA" id="ARBA00004141"/>
    </source>
</evidence>
<evidence type="ECO:0000256" key="2">
    <source>
        <dbReference type="ARBA" id="ARBA00022428"/>
    </source>
</evidence>
<feature type="transmembrane region" description="Helical" evidence="8">
    <location>
        <begin position="119"/>
        <end position="138"/>
    </location>
</feature>
<evidence type="ECO:0000256" key="8">
    <source>
        <dbReference type="HAMAP-Rule" id="MF_01937"/>
    </source>
</evidence>
<dbReference type="NCBIfam" id="TIGR00751">
    <property type="entry name" value="menA"/>
    <property type="match status" value="1"/>
</dbReference>
<evidence type="ECO:0000256" key="5">
    <source>
        <dbReference type="ARBA" id="ARBA00022692"/>
    </source>
</evidence>
<feature type="transmembrane region" description="Helical" evidence="8">
    <location>
        <begin position="94"/>
        <end position="113"/>
    </location>
</feature>
<sequence length="304" mass="33280">MSKLSAWISAARLRTLPLSLSGILVGSALAFPSNQFESGIFWLAMATTLGLQILSNFANDYGDGVKGTDNDERIGPMRALQSGIITDKEMKKGIILTSVITALFAAALIYTSLGKDNFVLSLLFIFLGASAIIAAIKYTVGDSAYGYKGLGDIFVFIFFGLVSVIGVNFLMTQQIDFLLLLPAMSIGFLSSAVLNLNNMRDENSDRNANKKTLVVINGKKFAKAYHIRLIAGAFVSLLVYIIVKFNQNLFLIYASLLAFVPLVFHLKKIINYKDPKKLDPELKKVALSTFALALIFFIILSLSY</sequence>
<feature type="transmembrane region" description="Helical" evidence="8">
    <location>
        <begin position="177"/>
        <end position="196"/>
    </location>
</feature>
<keyword evidence="7 8" id="KW-0472">Membrane</keyword>
<evidence type="ECO:0000256" key="3">
    <source>
        <dbReference type="ARBA" id="ARBA00022475"/>
    </source>
</evidence>
<dbReference type="HAMAP" id="MF_01937">
    <property type="entry name" value="MenA_1"/>
    <property type="match status" value="1"/>
</dbReference>
<dbReference type="Proteomes" id="UP001597049">
    <property type="component" value="Unassembled WGS sequence"/>
</dbReference>
<dbReference type="InterPro" id="IPR044878">
    <property type="entry name" value="UbiA_sf"/>
</dbReference>
<name>A0ABW3GLV5_9FLAO</name>
<dbReference type="Gene3D" id="1.10.357.140">
    <property type="entry name" value="UbiA prenyltransferase"/>
    <property type="match status" value="1"/>
</dbReference>
<feature type="transmembrane region" description="Helical" evidence="8">
    <location>
        <begin position="40"/>
        <end position="58"/>
    </location>
</feature>
<dbReference type="CDD" id="cd13962">
    <property type="entry name" value="PT_UbiA_UBIAD1"/>
    <property type="match status" value="1"/>
</dbReference>
<comment type="function">
    <text evidence="8">Conversion of 1,4-dihydroxy-2-naphthoate (DHNA) to demethylmenaquinone (DMK).</text>
</comment>
<dbReference type="RefSeq" id="WP_379656540.1">
    <property type="nucleotide sequence ID" value="NZ_JBHTIV010000002.1"/>
</dbReference>
<feature type="transmembrane region" description="Helical" evidence="8">
    <location>
        <begin position="249"/>
        <end position="266"/>
    </location>
</feature>
<proteinExistence type="inferred from homology"/>
<dbReference type="PIRSF" id="PIRSF005355">
    <property type="entry name" value="UBIAD1"/>
    <property type="match status" value="1"/>
</dbReference>
<comment type="subcellular location">
    <subcellularLocation>
        <location evidence="8">Cell membrane</location>
        <topology evidence="8">Multi-pass membrane protein</topology>
    </subcellularLocation>
    <subcellularLocation>
        <location evidence="1">Membrane</location>
        <topology evidence="1">Multi-pass membrane protein</topology>
    </subcellularLocation>
</comment>
<reference evidence="11" key="1">
    <citation type="journal article" date="2019" name="Int. J. Syst. Evol. Microbiol.">
        <title>The Global Catalogue of Microorganisms (GCM) 10K type strain sequencing project: providing services to taxonomists for standard genome sequencing and annotation.</title>
        <authorList>
            <consortium name="The Broad Institute Genomics Platform"/>
            <consortium name="The Broad Institute Genome Sequencing Center for Infectious Disease"/>
            <person name="Wu L."/>
            <person name="Ma J."/>
        </authorList>
    </citation>
    <scope>NUCLEOTIDE SEQUENCE [LARGE SCALE GENOMIC DNA]</scope>
    <source>
        <strain evidence="11">CCUG 56752</strain>
    </source>
</reference>
<dbReference type="InterPro" id="IPR026046">
    <property type="entry name" value="UBIAD1"/>
</dbReference>
<feature type="transmembrane region" description="Helical" evidence="8">
    <location>
        <begin position="150"/>
        <end position="171"/>
    </location>
</feature>
<dbReference type="InterPro" id="IPR004657">
    <property type="entry name" value="MenA"/>
</dbReference>
<dbReference type="EMBL" id="JBHTIV010000002">
    <property type="protein sequence ID" value="MFD0931204.1"/>
    <property type="molecule type" value="Genomic_DNA"/>
</dbReference>
<keyword evidence="2 8" id="KW-0474">Menaquinone biosynthesis</keyword>
<protein>
    <recommendedName>
        <fullName evidence="8 9">1,4-dihydroxy-2-naphthoate octaprenyltransferase</fullName>
        <shortName evidence="8">DHNA-octaprenyltransferase</shortName>
        <ecNumber evidence="8 9">2.5.1.74</ecNumber>
    </recommendedName>
</protein>
<evidence type="ECO:0000256" key="9">
    <source>
        <dbReference type="NCBIfam" id="TIGR00751"/>
    </source>
</evidence>
<keyword evidence="5 8" id="KW-0812">Transmembrane</keyword>
<keyword evidence="3 8" id="KW-1003">Cell membrane</keyword>
<keyword evidence="6 8" id="KW-1133">Transmembrane helix</keyword>
<evidence type="ECO:0000313" key="10">
    <source>
        <dbReference type="EMBL" id="MFD0931204.1"/>
    </source>
</evidence>
<gene>
    <name evidence="8 10" type="primary">menA</name>
    <name evidence="10" type="ORF">ACFQ0R_01185</name>
</gene>
<organism evidence="10 11">
    <name type="scientific">Psychroflexus salinarum</name>
    <dbReference type="NCBI Taxonomy" id="546024"/>
    <lineage>
        <taxon>Bacteria</taxon>
        <taxon>Pseudomonadati</taxon>
        <taxon>Bacteroidota</taxon>
        <taxon>Flavobacteriia</taxon>
        <taxon>Flavobacteriales</taxon>
        <taxon>Flavobacteriaceae</taxon>
        <taxon>Psychroflexus</taxon>
    </lineage>
</organism>
<feature type="transmembrane region" description="Helical" evidence="8">
    <location>
        <begin position="225"/>
        <end position="243"/>
    </location>
</feature>
<evidence type="ECO:0000256" key="7">
    <source>
        <dbReference type="ARBA" id="ARBA00023136"/>
    </source>
</evidence>
<feature type="transmembrane region" description="Helical" evidence="8">
    <location>
        <begin position="286"/>
        <end position="303"/>
    </location>
</feature>
<evidence type="ECO:0000256" key="4">
    <source>
        <dbReference type="ARBA" id="ARBA00022679"/>
    </source>
</evidence>
<comment type="catalytic activity">
    <reaction evidence="8">
        <text>an all-trans-polyprenyl diphosphate + 1,4-dihydroxy-2-naphthoate + H(+) = a 2-demethylmenaquinol + CO2 + diphosphate</text>
        <dbReference type="Rhea" id="RHEA:26478"/>
        <dbReference type="Rhea" id="RHEA-COMP:9563"/>
        <dbReference type="Rhea" id="RHEA-COMP:9564"/>
        <dbReference type="ChEBI" id="CHEBI:11173"/>
        <dbReference type="ChEBI" id="CHEBI:15378"/>
        <dbReference type="ChEBI" id="CHEBI:16526"/>
        <dbReference type="ChEBI" id="CHEBI:33019"/>
        <dbReference type="ChEBI" id="CHEBI:55437"/>
        <dbReference type="ChEBI" id="CHEBI:58914"/>
        <dbReference type="EC" id="2.5.1.74"/>
    </reaction>
</comment>
<dbReference type="Pfam" id="PF01040">
    <property type="entry name" value="UbiA"/>
    <property type="match status" value="1"/>
</dbReference>
<keyword evidence="4 8" id="KW-0808">Transferase</keyword>
<comment type="similarity">
    <text evidence="8">Belongs to the MenA family. Type 1 subfamily.</text>
</comment>
<dbReference type="PANTHER" id="PTHR13929">
    <property type="entry name" value="1,4-DIHYDROXY-2-NAPHTHOATE OCTAPRENYLTRANSFERASE"/>
    <property type="match status" value="1"/>
</dbReference>
<evidence type="ECO:0000313" key="11">
    <source>
        <dbReference type="Proteomes" id="UP001597049"/>
    </source>
</evidence>
<evidence type="ECO:0000256" key="6">
    <source>
        <dbReference type="ARBA" id="ARBA00022989"/>
    </source>
</evidence>
<dbReference type="GO" id="GO:0046428">
    <property type="term" value="F:1,4-dihydroxy-2-naphthoate polyprenyltransferase activity"/>
    <property type="evidence" value="ECO:0007669"/>
    <property type="project" value="UniProtKB-EC"/>
</dbReference>
<accession>A0ABW3GLV5</accession>
<dbReference type="InterPro" id="IPR000537">
    <property type="entry name" value="UbiA_prenyltransferase"/>
</dbReference>
<comment type="caution">
    <text evidence="10">The sequence shown here is derived from an EMBL/GenBank/DDBJ whole genome shotgun (WGS) entry which is preliminary data.</text>
</comment>
<dbReference type="EC" id="2.5.1.74" evidence="8 9"/>
<comment type="pathway">
    <text evidence="8">Quinol/quinone metabolism; menaquinone biosynthesis; menaquinol from 1,4-dihydroxy-2-naphthoate: step 1/2.</text>
</comment>
<keyword evidence="11" id="KW-1185">Reference proteome</keyword>